<evidence type="ECO:0000313" key="4">
    <source>
        <dbReference type="Proteomes" id="UP000256838"/>
    </source>
</evidence>
<name>A0A3D8JSV8_9BURK</name>
<evidence type="ECO:0000259" key="2">
    <source>
        <dbReference type="Pfam" id="PF11008"/>
    </source>
</evidence>
<dbReference type="Pfam" id="PF11008">
    <property type="entry name" value="DUF2846"/>
    <property type="match status" value="1"/>
</dbReference>
<organism evidence="3 4">
    <name type="scientific">Trinickia dinghuensis</name>
    <dbReference type="NCBI Taxonomy" id="2291023"/>
    <lineage>
        <taxon>Bacteria</taxon>
        <taxon>Pseudomonadati</taxon>
        <taxon>Pseudomonadota</taxon>
        <taxon>Betaproteobacteria</taxon>
        <taxon>Burkholderiales</taxon>
        <taxon>Burkholderiaceae</taxon>
        <taxon>Trinickia</taxon>
    </lineage>
</organism>
<feature type="domain" description="DUF2846" evidence="2">
    <location>
        <begin position="38"/>
        <end position="116"/>
    </location>
</feature>
<dbReference type="Proteomes" id="UP000256838">
    <property type="component" value="Unassembled WGS sequence"/>
</dbReference>
<accession>A0A3D8JSV8</accession>
<gene>
    <name evidence="3" type="ORF">DWV00_26755</name>
</gene>
<dbReference type="OrthoDB" id="8775745at2"/>
<keyword evidence="1" id="KW-0732">Signal</keyword>
<evidence type="ECO:0000256" key="1">
    <source>
        <dbReference type="SAM" id="SignalP"/>
    </source>
</evidence>
<keyword evidence="4" id="KW-1185">Reference proteome</keyword>
<dbReference type="InterPro" id="IPR022548">
    <property type="entry name" value="DUF2846"/>
</dbReference>
<evidence type="ECO:0000313" key="3">
    <source>
        <dbReference type="EMBL" id="RDU95852.1"/>
    </source>
</evidence>
<dbReference type="EMBL" id="QRGA01000017">
    <property type="protein sequence ID" value="RDU95852.1"/>
    <property type="molecule type" value="Genomic_DNA"/>
</dbReference>
<sequence>MTRTYRALAAAGSLLLLAACASGPTYRDVAKSIPTLDANLGRLYFLRSASLLGAAIQPEIRLNDQVVGRSTPGGFFYVDEPPGTYTVITATEVERKITFDLAAGQTRYVRTKVGLGVLVGHVSPSLDWPETAEAEIQELHYTGNPVSATARAGHAQAATALAPASAAPEHNVSTRVTTTRGMSVRLSQHASWNKRCGAEQAPDLTFIREPAHGHVEVKAESFQLSKAMTTRAWCVGATVLGKAVYYIPDPDYHGDDQIDYRISSPHRTYTRSVSVEVD</sequence>
<comment type="caution">
    <text evidence="3">The sequence shown here is derived from an EMBL/GenBank/DDBJ whole genome shotgun (WGS) entry which is preliminary data.</text>
</comment>
<protein>
    <submittedName>
        <fullName evidence="3">DUF2846 domain-containing protein</fullName>
    </submittedName>
</protein>
<dbReference type="PROSITE" id="PS51257">
    <property type="entry name" value="PROKAR_LIPOPROTEIN"/>
    <property type="match status" value="1"/>
</dbReference>
<feature type="signal peptide" evidence="1">
    <location>
        <begin position="1"/>
        <end position="21"/>
    </location>
</feature>
<feature type="chain" id="PRO_5017697606" evidence="1">
    <location>
        <begin position="22"/>
        <end position="278"/>
    </location>
</feature>
<proteinExistence type="predicted"/>
<reference evidence="3 4" key="1">
    <citation type="submission" date="2018-08" db="EMBL/GenBank/DDBJ databases">
        <title>Paraburkholderia sp. DHOM06 isolated from forest soil.</title>
        <authorList>
            <person name="Gao Z.-H."/>
            <person name="Qiu L.-H."/>
        </authorList>
    </citation>
    <scope>NUCLEOTIDE SEQUENCE [LARGE SCALE GENOMIC DNA]</scope>
    <source>
        <strain evidence="3 4">DHOM06</strain>
    </source>
</reference>
<dbReference type="AlphaFoldDB" id="A0A3D8JSV8"/>